<dbReference type="SUPFAM" id="SSF50630">
    <property type="entry name" value="Acid proteases"/>
    <property type="match status" value="1"/>
</dbReference>
<keyword evidence="2" id="KW-1185">Reference proteome</keyword>
<dbReference type="InterPro" id="IPR021109">
    <property type="entry name" value="Peptidase_aspartic_dom_sf"/>
</dbReference>
<proteinExistence type="predicted"/>
<dbReference type="Proteomes" id="UP001558613">
    <property type="component" value="Unassembled WGS sequence"/>
</dbReference>
<dbReference type="PANTHER" id="PTHR37984:SF15">
    <property type="entry name" value="INTEGRASE CATALYTIC DOMAIN-CONTAINING PROTEIN"/>
    <property type="match status" value="1"/>
</dbReference>
<sequence length="175" mass="19575">MPTEVPEPPMKTWLAGCGIPQDPPEGAPEGEIKINGKPFTALLDSGSTVSLERPNVLSSPFELLFGRQPQGLLDMATEGWEQQLAPHRTVVEHVREMRERLDRVIPLVREHLSKAQQAQQRHYNRAAQPREFQPGDRVMALVPTAACKFLATWQGPCTVLENVGPITYHLRQPES</sequence>
<organism evidence="1 2">
    <name type="scientific">Cirrhinus molitorella</name>
    <name type="common">mud carp</name>
    <dbReference type="NCBI Taxonomy" id="172907"/>
    <lineage>
        <taxon>Eukaryota</taxon>
        <taxon>Metazoa</taxon>
        <taxon>Chordata</taxon>
        <taxon>Craniata</taxon>
        <taxon>Vertebrata</taxon>
        <taxon>Euteleostomi</taxon>
        <taxon>Actinopterygii</taxon>
        <taxon>Neopterygii</taxon>
        <taxon>Teleostei</taxon>
        <taxon>Ostariophysi</taxon>
        <taxon>Cypriniformes</taxon>
        <taxon>Cyprinidae</taxon>
        <taxon>Labeoninae</taxon>
        <taxon>Labeonini</taxon>
        <taxon>Cirrhinus</taxon>
    </lineage>
</organism>
<gene>
    <name evidence="1" type="ORF">QQF64_008526</name>
</gene>
<comment type="caution">
    <text evidence="1">The sequence shown here is derived from an EMBL/GenBank/DDBJ whole genome shotgun (WGS) entry which is preliminary data.</text>
</comment>
<evidence type="ECO:0000313" key="1">
    <source>
        <dbReference type="EMBL" id="KAL1260699.1"/>
    </source>
</evidence>
<reference evidence="1 2" key="1">
    <citation type="submission" date="2023-09" db="EMBL/GenBank/DDBJ databases">
        <authorList>
            <person name="Wang M."/>
        </authorList>
    </citation>
    <scope>NUCLEOTIDE SEQUENCE [LARGE SCALE GENOMIC DNA]</scope>
    <source>
        <strain evidence="1">GT-2023</strain>
        <tissue evidence="1">Liver</tissue>
    </source>
</reference>
<name>A0ABR3M9R9_9TELE</name>
<dbReference type="EMBL" id="JAYMGO010000015">
    <property type="protein sequence ID" value="KAL1260699.1"/>
    <property type="molecule type" value="Genomic_DNA"/>
</dbReference>
<dbReference type="PANTHER" id="PTHR37984">
    <property type="entry name" value="PROTEIN CBG26694"/>
    <property type="match status" value="1"/>
</dbReference>
<dbReference type="InterPro" id="IPR050951">
    <property type="entry name" value="Retrovirus_Pol_polyprotein"/>
</dbReference>
<evidence type="ECO:0000313" key="2">
    <source>
        <dbReference type="Proteomes" id="UP001558613"/>
    </source>
</evidence>
<protein>
    <submittedName>
        <fullName evidence="1">Uncharacterized protein</fullName>
    </submittedName>
</protein>
<accession>A0ABR3M9R9</accession>